<feature type="domain" description="Major facilitator superfamily (MFS) profile" evidence="6">
    <location>
        <begin position="131"/>
        <end position="570"/>
    </location>
</feature>
<dbReference type="PANTHER" id="PTHR48021:SF68">
    <property type="entry name" value="MAJOR FACILITATOR SUPERFAMILY (MFS) PROFILE DOMAIN-CONTAINING PROTEIN"/>
    <property type="match status" value="1"/>
</dbReference>
<feature type="transmembrane region" description="Helical" evidence="5">
    <location>
        <begin position="516"/>
        <end position="539"/>
    </location>
</feature>
<protein>
    <recommendedName>
        <fullName evidence="6">Major facilitator superfamily (MFS) profile domain-containing protein</fullName>
    </recommendedName>
</protein>
<feature type="transmembrane region" description="Helical" evidence="5">
    <location>
        <begin position="290"/>
        <end position="307"/>
    </location>
</feature>
<feature type="transmembrane region" description="Helical" evidence="5">
    <location>
        <begin position="264"/>
        <end position="284"/>
    </location>
</feature>
<feature type="transmembrane region" description="Helical" evidence="5">
    <location>
        <begin position="95"/>
        <end position="113"/>
    </location>
</feature>
<evidence type="ECO:0000259" key="6">
    <source>
        <dbReference type="PROSITE" id="PS50850"/>
    </source>
</evidence>
<dbReference type="SUPFAM" id="SSF103473">
    <property type="entry name" value="MFS general substrate transporter"/>
    <property type="match status" value="1"/>
</dbReference>
<dbReference type="GO" id="GO:0016020">
    <property type="term" value="C:membrane"/>
    <property type="evidence" value="ECO:0007669"/>
    <property type="project" value="UniProtKB-SubCell"/>
</dbReference>
<evidence type="ECO:0000256" key="5">
    <source>
        <dbReference type="SAM" id="Phobius"/>
    </source>
</evidence>
<feature type="transmembrane region" description="Helical" evidence="5">
    <location>
        <begin position="207"/>
        <end position="227"/>
    </location>
</feature>
<dbReference type="Pfam" id="PF00083">
    <property type="entry name" value="Sugar_tr"/>
    <property type="match status" value="1"/>
</dbReference>
<evidence type="ECO:0000313" key="8">
    <source>
        <dbReference type="Proteomes" id="UP000324832"/>
    </source>
</evidence>
<reference evidence="7 8" key="1">
    <citation type="submission" date="2017-07" db="EMBL/GenBank/DDBJ databases">
        <authorList>
            <person name="Talla V."/>
            <person name="Backstrom N."/>
        </authorList>
    </citation>
    <scope>NUCLEOTIDE SEQUENCE [LARGE SCALE GENOMIC DNA]</scope>
</reference>
<dbReference type="PROSITE" id="PS00217">
    <property type="entry name" value="SUGAR_TRANSPORT_2"/>
    <property type="match status" value="1"/>
</dbReference>
<keyword evidence="8" id="KW-1185">Reference proteome</keyword>
<dbReference type="InterPro" id="IPR005828">
    <property type="entry name" value="MFS_sugar_transport-like"/>
</dbReference>
<dbReference type="InterPro" id="IPR020846">
    <property type="entry name" value="MFS_dom"/>
</dbReference>
<name>A0A5E4Q341_9NEOP</name>
<feature type="transmembrane region" description="Helical" evidence="5">
    <location>
        <begin position="20"/>
        <end position="40"/>
    </location>
</feature>
<sequence>MENNHVNEIKDVSWLPFLRQFYICSGETILHFCYGLYFGAQTVFIPQIRKEANTTEVITLEMESWLTSTTAYSSIPWTIILSIMAYYFGRRAPAFLLWTLVFIGTKSIFGIAMERNHVKHIKDVSWLPFLRQFYICSGETILHFCYGLYFGSPTVFIPQIRKEANTTEIITLQMESWLTSATAYASIPWTIILPIMAYYFGRRAPAFLLWTLVLIGTVIIFYSTTIIEILCGQIIVGILPGAISTISVMIFTEYTSPKYRGVFLTLKVATYFWGILVANAIGTFYYWKNIVILMLVCCAMSSTIFFCPESPLWLASKGRFDECIKVHRWLNGHDAVSENELLCLIKLHKIKLSNINRNESKTNFFMKFIQIIKRKTIYKPILFTSLTSLLLICSGKLACSAYAIPIFKKITTSEKAAYNGMLILDVFAVLGMYVGCALSKYFKRKAVLICTSLIGAMSLFILSGYLYLVKYSTITLNQYLTITLLTIFSTVISIGPIVLVPCIYGELAPIKYRSIYFTLNSIILSILIGSTIKIAPFLFRYAQMYIVFLVFGFATCILVLLVYKYLPETKDRSLSEIQQLIEGSVTEIQKEKAYVDLHTTYVCNGTPCEVCKSSAIV</sequence>
<dbReference type="Gene3D" id="1.20.1250.20">
    <property type="entry name" value="MFS general substrate transporter like domains"/>
    <property type="match status" value="1"/>
</dbReference>
<dbReference type="AlphaFoldDB" id="A0A5E4Q341"/>
<feature type="transmembrane region" description="Helical" evidence="5">
    <location>
        <begin position="381"/>
        <end position="404"/>
    </location>
</feature>
<feature type="transmembrane region" description="Helical" evidence="5">
    <location>
        <begin position="416"/>
        <end position="434"/>
    </location>
</feature>
<evidence type="ECO:0000256" key="2">
    <source>
        <dbReference type="ARBA" id="ARBA00022692"/>
    </source>
</evidence>
<evidence type="ECO:0000256" key="4">
    <source>
        <dbReference type="ARBA" id="ARBA00023136"/>
    </source>
</evidence>
<feature type="transmembrane region" description="Helical" evidence="5">
    <location>
        <begin position="233"/>
        <end position="252"/>
    </location>
</feature>
<evidence type="ECO:0000256" key="3">
    <source>
        <dbReference type="ARBA" id="ARBA00022989"/>
    </source>
</evidence>
<dbReference type="PROSITE" id="PS50850">
    <property type="entry name" value="MFS"/>
    <property type="match status" value="1"/>
</dbReference>
<feature type="transmembrane region" description="Helical" evidence="5">
    <location>
        <begin position="70"/>
        <end position="89"/>
    </location>
</feature>
<dbReference type="GO" id="GO:0022857">
    <property type="term" value="F:transmembrane transporter activity"/>
    <property type="evidence" value="ECO:0007669"/>
    <property type="project" value="InterPro"/>
</dbReference>
<evidence type="ECO:0000256" key="1">
    <source>
        <dbReference type="ARBA" id="ARBA00004141"/>
    </source>
</evidence>
<accession>A0A5E4Q341</accession>
<dbReference type="InterPro" id="IPR050549">
    <property type="entry name" value="MFS_Trehalose_Transporter"/>
</dbReference>
<dbReference type="InterPro" id="IPR036259">
    <property type="entry name" value="MFS_trans_sf"/>
</dbReference>
<gene>
    <name evidence="7" type="ORF">LSINAPIS_LOCUS4504</name>
</gene>
<feature type="transmembrane region" description="Helical" evidence="5">
    <location>
        <begin position="446"/>
        <end position="467"/>
    </location>
</feature>
<keyword evidence="4 5" id="KW-0472">Membrane</keyword>
<dbReference type="Proteomes" id="UP000324832">
    <property type="component" value="Unassembled WGS sequence"/>
</dbReference>
<evidence type="ECO:0000313" key="7">
    <source>
        <dbReference type="EMBL" id="VVC91960.1"/>
    </source>
</evidence>
<feature type="transmembrane region" description="Helical" evidence="5">
    <location>
        <begin position="545"/>
        <end position="566"/>
    </location>
</feature>
<keyword evidence="3 5" id="KW-1133">Transmembrane helix</keyword>
<feature type="transmembrane region" description="Helical" evidence="5">
    <location>
        <begin position="177"/>
        <end position="200"/>
    </location>
</feature>
<dbReference type="EMBL" id="FZQP02001149">
    <property type="protein sequence ID" value="VVC91960.1"/>
    <property type="molecule type" value="Genomic_DNA"/>
</dbReference>
<organism evidence="7 8">
    <name type="scientific">Leptidea sinapis</name>
    <dbReference type="NCBI Taxonomy" id="189913"/>
    <lineage>
        <taxon>Eukaryota</taxon>
        <taxon>Metazoa</taxon>
        <taxon>Ecdysozoa</taxon>
        <taxon>Arthropoda</taxon>
        <taxon>Hexapoda</taxon>
        <taxon>Insecta</taxon>
        <taxon>Pterygota</taxon>
        <taxon>Neoptera</taxon>
        <taxon>Endopterygota</taxon>
        <taxon>Lepidoptera</taxon>
        <taxon>Glossata</taxon>
        <taxon>Ditrysia</taxon>
        <taxon>Papilionoidea</taxon>
        <taxon>Pieridae</taxon>
        <taxon>Dismorphiinae</taxon>
        <taxon>Leptidea</taxon>
    </lineage>
</organism>
<proteinExistence type="predicted"/>
<dbReference type="InterPro" id="IPR005829">
    <property type="entry name" value="Sugar_transporter_CS"/>
</dbReference>
<keyword evidence="2 5" id="KW-0812">Transmembrane</keyword>
<comment type="subcellular location">
    <subcellularLocation>
        <location evidence="1">Membrane</location>
        <topology evidence="1">Multi-pass membrane protein</topology>
    </subcellularLocation>
</comment>
<feature type="transmembrane region" description="Helical" evidence="5">
    <location>
        <begin position="479"/>
        <end position="504"/>
    </location>
</feature>
<dbReference type="PANTHER" id="PTHR48021">
    <property type="match status" value="1"/>
</dbReference>